<evidence type="ECO:0008006" key="4">
    <source>
        <dbReference type="Google" id="ProtNLM"/>
    </source>
</evidence>
<organism evidence="2 3">
    <name type="scientific">Micrococcus endophyticus</name>
    <dbReference type="NCBI Taxonomy" id="455343"/>
    <lineage>
        <taxon>Bacteria</taxon>
        <taxon>Bacillati</taxon>
        <taxon>Actinomycetota</taxon>
        <taxon>Actinomycetes</taxon>
        <taxon>Micrococcales</taxon>
        <taxon>Micrococcaceae</taxon>
        <taxon>Micrococcus</taxon>
    </lineage>
</organism>
<proteinExistence type="predicted"/>
<feature type="transmembrane region" description="Helical" evidence="1">
    <location>
        <begin position="93"/>
        <end position="112"/>
    </location>
</feature>
<evidence type="ECO:0000313" key="2">
    <source>
        <dbReference type="EMBL" id="MBB5848970.1"/>
    </source>
</evidence>
<dbReference type="Proteomes" id="UP000567246">
    <property type="component" value="Unassembled WGS sequence"/>
</dbReference>
<reference evidence="2 3" key="1">
    <citation type="submission" date="2020-08" db="EMBL/GenBank/DDBJ databases">
        <title>Sequencing the genomes of 1000 actinobacteria strains.</title>
        <authorList>
            <person name="Klenk H.-P."/>
        </authorList>
    </citation>
    <scope>NUCLEOTIDE SEQUENCE [LARGE SCALE GENOMIC DNA]</scope>
    <source>
        <strain evidence="2 3">DSM 17945</strain>
    </source>
</reference>
<accession>A0A7W9N0E8</accession>
<keyword evidence="1" id="KW-0812">Transmembrane</keyword>
<dbReference type="AlphaFoldDB" id="A0A7W9N0E8"/>
<gene>
    <name evidence="2" type="ORF">HDA33_001534</name>
</gene>
<dbReference type="RefSeq" id="WP_184172306.1">
    <property type="nucleotide sequence ID" value="NZ_JACHMW010000001.1"/>
</dbReference>
<evidence type="ECO:0000313" key="3">
    <source>
        <dbReference type="Proteomes" id="UP000567246"/>
    </source>
</evidence>
<feature type="transmembrane region" description="Helical" evidence="1">
    <location>
        <begin position="20"/>
        <end position="38"/>
    </location>
</feature>
<name>A0A7W9N0E8_9MICC</name>
<comment type="caution">
    <text evidence="2">The sequence shown here is derived from an EMBL/GenBank/DDBJ whole genome shotgun (WGS) entry which is preliminary data.</text>
</comment>
<feature type="transmembrane region" description="Helical" evidence="1">
    <location>
        <begin position="44"/>
        <end position="63"/>
    </location>
</feature>
<protein>
    <recommendedName>
        <fullName evidence="4">Apolipoprotein N-acyltransferase</fullName>
    </recommendedName>
</protein>
<keyword evidence="1" id="KW-0472">Membrane</keyword>
<sequence>MSEPTTTEEPERTARQSWPYAASALSYLVVPFAIGTVAEPATATVLLIIWLFLAALSLGFLDGRVFRRTWAFPVITGALCWLALLLYSNPGTWVYAVGVVLICRLGGMIGGARTERG</sequence>
<keyword evidence="1" id="KW-1133">Transmembrane helix</keyword>
<evidence type="ECO:0000256" key="1">
    <source>
        <dbReference type="SAM" id="Phobius"/>
    </source>
</evidence>
<dbReference type="EMBL" id="JACHMW010000001">
    <property type="protein sequence ID" value="MBB5848970.1"/>
    <property type="molecule type" value="Genomic_DNA"/>
</dbReference>
<feature type="transmembrane region" description="Helical" evidence="1">
    <location>
        <begin position="70"/>
        <end position="87"/>
    </location>
</feature>
<keyword evidence="3" id="KW-1185">Reference proteome</keyword>